<dbReference type="InterPro" id="IPR001789">
    <property type="entry name" value="Sig_transdc_resp-reg_receiver"/>
</dbReference>
<keyword evidence="5" id="KW-1133">Transmembrane helix</keyword>
<dbReference type="InterPro" id="IPR004358">
    <property type="entry name" value="Sig_transdc_His_kin-like_C"/>
</dbReference>
<evidence type="ECO:0000256" key="5">
    <source>
        <dbReference type="SAM" id="Phobius"/>
    </source>
</evidence>
<evidence type="ECO:0000256" key="2">
    <source>
        <dbReference type="ARBA" id="ARBA00012438"/>
    </source>
</evidence>
<dbReference type="GO" id="GO:0000155">
    <property type="term" value="F:phosphorelay sensor kinase activity"/>
    <property type="evidence" value="ECO:0007669"/>
    <property type="project" value="InterPro"/>
</dbReference>
<keyword evidence="5" id="KW-0812">Transmembrane</keyword>
<dbReference type="CDD" id="cd17546">
    <property type="entry name" value="REC_hyHK_CKI1_RcsC-like"/>
    <property type="match status" value="1"/>
</dbReference>
<dbReference type="PANTHER" id="PTHR45339:SF5">
    <property type="entry name" value="HISTIDINE KINASE"/>
    <property type="match status" value="1"/>
</dbReference>
<evidence type="ECO:0000256" key="3">
    <source>
        <dbReference type="ARBA" id="ARBA00022553"/>
    </source>
</evidence>
<gene>
    <name evidence="8" type="ORF">GWR21_14650</name>
</gene>
<keyword evidence="3 4" id="KW-0597">Phosphoprotein</keyword>
<evidence type="ECO:0000256" key="1">
    <source>
        <dbReference type="ARBA" id="ARBA00000085"/>
    </source>
</evidence>
<evidence type="ECO:0000259" key="7">
    <source>
        <dbReference type="PROSITE" id="PS50110"/>
    </source>
</evidence>
<dbReference type="RefSeq" id="WP_162332474.1">
    <property type="nucleotide sequence ID" value="NZ_CP048113.1"/>
</dbReference>
<dbReference type="AlphaFoldDB" id="A0A6B9ZGB8"/>
<proteinExistence type="predicted"/>
<organism evidence="8 9">
    <name type="scientific">Chitinophaga agri</name>
    <dbReference type="NCBI Taxonomy" id="2703787"/>
    <lineage>
        <taxon>Bacteria</taxon>
        <taxon>Pseudomonadati</taxon>
        <taxon>Bacteroidota</taxon>
        <taxon>Chitinophagia</taxon>
        <taxon>Chitinophagales</taxon>
        <taxon>Chitinophagaceae</taxon>
        <taxon>Chitinophaga</taxon>
    </lineage>
</organism>
<dbReference type="SMART" id="SM00387">
    <property type="entry name" value="HATPase_c"/>
    <property type="match status" value="1"/>
</dbReference>
<dbReference type="Gene3D" id="3.30.565.10">
    <property type="entry name" value="Histidine kinase-like ATPase, C-terminal domain"/>
    <property type="match status" value="1"/>
</dbReference>
<dbReference type="SUPFAM" id="SSF55874">
    <property type="entry name" value="ATPase domain of HSP90 chaperone/DNA topoisomerase II/histidine kinase"/>
    <property type="match status" value="1"/>
</dbReference>
<dbReference type="Gene3D" id="3.40.50.2300">
    <property type="match status" value="1"/>
</dbReference>
<dbReference type="SUPFAM" id="SSF52172">
    <property type="entry name" value="CheY-like"/>
    <property type="match status" value="1"/>
</dbReference>
<dbReference type="Proteomes" id="UP000476411">
    <property type="component" value="Chromosome"/>
</dbReference>
<dbReference type="CDD" id="cd00082">
    <property type="entry name" value="HisKA"/>
    <property type="match status" value="1"/>
</dbReference>
<keyword evidence="9" id="KW-1185">Reference proteome</keyword>
<feature type="modified residue" description="4-aspartylphosphate" evidence="4">
    <location>
        <position position="382"/>
    </location>
</feature>
<reference evidence="8 9" key="1">
    <citation type="submission" date="2020-01" db="EMBL/GenBank/DDBJ databases">
        <title>Complete genome sequence of Chitinophaga sp. H33E-04 isolated from quinoa roots.</title>
        <authorList>
            <person name="Weon H.-Y."/>
            <person name="Lee S.A."/>
        </authorList>
    </citation>
    <scope>NUCLEOTIDE SEQUENCE [LARGE SCALE GENOMIC DNA]</scope>
    <source>
        <strain evidence="8 9">H33E-04</strain>
    </source>
</reference>
<dbReference type="PRINTS" id="PR00344">
    <property type="entry name" value="BCTRLSENSOR"/>
</dbReference>
<dbReference type="PANTHER" id="PTHR45339">
    <property type="entry name" value="HYBRID SIGNAL TRANSDUCTION HISTIDINE KINASE J"/>
    <property type="match status" value="1"/>
</dbReference>
<protein>
    <recommendedName>
        <fullName evidence="2">histidine kinase</fullName>
        <ecNumber evidence="2">2.7.13.3</ecNumber>
    </recommendedName>
</protein>
<comment type="catalytic activity">
    <reaction evidence="1">
        <text>ATP + protein L-histidine = ADP + protein N-phospho-L-histidine.</text>
        <dbReference type="EC" id="2.7.13.3"/>
    </reaction>
</comment>
<dbReference type="Pfam" id="PF00072">
    <property type="entry name" value="Response_reg"/>
    <property type="match status" value="1"/>
</dbReference>
<dbReference type="KEGG" id="chih:GWR21_14650"/>
<dbReference type="InterPro" id="IPR005467">
    <property type="entry name" value="His_kinase_dom"/>
</dbReference>
<evidence type="ECO:0000313" key="9">
    <source>
        <dbReference type="Proteomes" id="UP000476411"/>
    </source>
</evidence>
<sequence length="462" mass="52130">MYQSVALEYTPFVLSVFVLVDVKSVNNTPVPAVITVTDLSFFLPVLLVALLLFALYYIWRLRQQLIHINRTGKALAQARVNMINNISQEVRTPLNAIVGFSEQLHYTSLDVDQQQLLKNIEEAAGVLSRMQQNFQELAWLQKGELQLDTAPFSLYKIFSSSTERAAKIAQNRQLFLEAIYEGDKQIQVTGDGERLGRLLSILLENAIRYTDAGSIRCHMRVDRELAGEVSVSVSVTDTGRGIAPERQPLIFEYYLHNTLPAVGSPHGAGIGLALAKALVELHHGSIGVDSVPGKGSSFFFTMAYEVLPVPQTLIITQKEIEQMATGQFMKGRYILVADDQEMNLALMEKILTRWQCRFDKAPDGMAAYELFVNNNYDMVLLDLQMPRMTGLEVVRRIRGDKEPQKAHIPVLALTADTTMPSNREFIEAGFDDYLLKPFREKDIYNVIIRHLRPENVFVKTPH</sequence>
<dbReference type="EC" id="2.7.13.3" evidence="2"/>
<dbReference type="Gene3D" id="1.10.287.130">
    <property type="match status" value="1"/>
</dbReference>
<dbReference type="InterPro" id="IPR036890">
    <property type="entry name" value="HATPase_C_sf"/>
</dbReference>
<evidence type="ECO:0000313" key="8">
    <source>
        <dbReference type="EMBL" id="QHS60789.1"/>
    </source>
</evidence>
<name>A0A6B9ZGB8_9BACT</name>
<dbReference type="InterPro" id="IPR011006">
    <property type="entry name" value="CheY-like_superfamily"/>
</dbReference>
<dbReference type="InterPro" id="IPR003661">
    <property type="entry name" value="HisK_dim/P_dom"/>
</dbReference>
<feature type="domain" description="Response regulatory" evidence="7">
    <location>
        <begin position="333"/>
        <end position="451"/>
    </location>
</feature>
<dbReference type="InterPro" id="IPR036097">
    <property type="entry name" value="HisK_dim/P_sf"/>
</dbReference>
<dbReference type="EMBL" id="CP048113">
    <property type="protein sequence ID" value="QHS60789.1"/>
    <property type="molecule type" value="Genomic_DNA"/>
</dbReference>
<dbReference type="InterPro" id="IPR003594">
    <property type="entry name" value="HATPase_dom"/>
</dbReference>
<feature type="transmembrane region" description="Helical" evidence="5">
    <location>
        <begin position="39"/>
        <end position="59"/>
    </location>
</feature>
<dbReference type="PROSITE" id="PS50110">
    <property type="entry name" value="RESPONSE_REGULATORY"/>
    <property type="match status" value="1"/>
</dbReference>
<evidence type="ECO:0000256" key="4">
    <source>
        <dbReference type="PROSITE-ProRule" id="PRU00169"/>
    </source>
</evidence>
<dbReference type="PROSITE" id="PS50109">
    <property type="entry name" value="HIS_KIN"/>
    <property type="match status" value="1"/>
</dbReference>
<dbReference type="SMART" id="SM00388">
    <property type="entry name" value="HisKA"/>
    <property type="match status" value="1"/>
</dbReference>
<accession>A0A6B9ZGB8</accession>
<feature type="domain" description="Histidine kinase" evidence="6">
    <location>
        <begin position="85"/>
        <end position="306"/>
    </location>
</feature>
<dbReference type="SUPFAM" id="SSF47384">
    <property type="entry name" value="Homodimeric domain of signal transducing histidine kinase"/>
    <property type="match status" value="1"/>
</dbReference>
<evidence type="ECO:0000259" key="6">
    <source>
        <dbReference type="PROSITE" id="PS50109"/>
    </source>
</evidence>
<keyword evidence="5" id="KW-0472">Membrane</keyword>
<dbReference type="Pfam" id="PF02518">
    <property type="entry name" value="HATPase_c"/>
    <property type="match status" value="1"/>
</dbReference>
<dbReference type="Pfam" id="PF00512">
    <property type="entry name" value="HisKA"/>
    <property type="match status" value="1"/>
</dbReference>
<dbReference type="SMART" id="SM00448">
    <property type="entry name" value="REC"/>
    <property type="match status" value="1"/>
</dbReference>